<dbReference type="AlphaFoldDB" id="A0A6C0BRK1"/>
<reference evidence="2" key="1">
    <citation type="journal article" date="2020" name="Nature">
        <title>Giant virus diversity and host interactions through global metagenomics.</title>
        <authorList>
            <person name="Schulz F."/>
            <person name="Roux S."/>
            <person name="Paez-Espino D."/>
            <person name="Jungbluth S."/>
            <person name="Walsh D.A."/>
            <person name="Denef V.J."/>
            <person name="McMahon K.D."/>
            <person name="Konstantinidis K.T."/>
            <person name="Eloe-Fadrosh E.A."/>
            <person name="Kyrpides N.C."/>
            <person name="Woyke T."/>
        </authorList>
    </citation>
    <scope>NUCLEOTIDE SEQUENCE</scope>
    <source>
        <strain evidence="2">GVMAG-M-3300018416-26</strain>
    </source>
</reference>
<feature type="transmembrane region" description="Helical" evidence="1">
    <location>
        <begin position="20"/>
        <end position="44"/>
    </location>
</feature>
<evidence type="ECO:0000256" key="1">
    <source>
        <dbReference type="SAM" id="Phobius"/>
    </source>
</evidence>
<organism evidence="2">
    <name type="scientific">viral metagenome</name>
    <dbReference type="NCBI Taxonomy" id="1070528"/>
    <lineage>
        <taxon>unclassified sequences</taxon>
        <taxon>metagenomes</taxon>
        <taxon>organismal metagenomes</taxon>
    </lineage>
</organism>
<keyword evidence="1" id="KW-0812">Transmembrane</keyword>
<proteinExistence type="predicted"/>
<accession>A0A6C0BRK1</accession>
<dbReference type="EMBL" id="MN739217">
    <property type="protein sequence ID" value="QHS94189.1"/>
    <property type="molecule type" value="Genomic_DNA"/>
</dbReference>
<name>A0A6C0BRK1_9ZZZZ</name>
<sequence length="45" mass="5109">MFKNNDTVKSFGCSKIDTIFSLGVFTTVSSILSFYIFCLIDMIFN</sequence>
<keyword evidence="1" id="KW-0472">Membrane</keyword>
<evidence type="ECO:0000313" key="2">
    <source>
        <dbReference type="EMBL" id="QHS94189.1"/>
    </source>
</evidence>
<protein>
    <submittedName>
        <fullName evidence="2">Uncharacterized protein</fullName>
    </submittedName>
</protein>
<keyword evidence="1" id="KW-1133">Transmembrane helix</keyword>